<accession>A0A0L0GBH6</accession>
<reference evidence="2 3" key="1">
    <citation type="submission" date="2011-02" db="EMBL/GenBank/DDBJ databases">
        <title>The Genome Sequence of Sphaeroforma arctica JP610.</title>
        <authorList>
            <consortium name="The Broad Institute Genome Sequencing Platform"/>
            <person name="Russ C."/>
            <person name="Cuomo C."/>
            <person name="Young S.K."/>
            <person name="Zeng Q."/>
            <person name="Gargeya S."/>
            <person name="Alvarado L."/>
            <person name="Berlin A."/>
            <person name="Chapman S.B."/>
            <person name="Chen Z."/>
            <person name="Freedman E."/>
            <person name="Gellesch M."/>
            <person name="Goldberg J."/>
            <person name="Griggs A."/>
            <person name="Gujja S."/>
            <person name="Heilman E."/>
            <person name="Heiman D."/>
            <person name="Howarth C."/>
            <person name="Mehta T."/>
            <person name="Neiman D."/>
            <person name="Pearson M."/>
            <person name="Roberts A."/>
            <person name="Saif S."/>
            <person name="Shea T."/>
            <person name="Shenoy N."/>
            <person name="Sisk P."/>
            <person name="Stolte C."/>
            <person name="Sykes S."/>
            <person name="White J."/>
            <person name="Yandava C."/>
            <person name="Burger G."/>
            <person name="Gray M.W."/>
            <person name="Holland P.W.H."/>
            <person name="King N."/>
            <person name="Lang F.B.F."/>
            <person name="Roger A.J."/>
            <person name="Ruiz-Trillo I."/>
            <person name="Haas B."/>
            <person name="Nusbaum C."/>
            <person name="Birren B."/>
        </authorList>
    </citation>
    <scope>NUCLEOTIDE SEQUENCE [LARGE SCALE GENOMIC DNA]</scope>
    <source>
        <strain evidence="2 3">JP610</strain>
    </source>
</reference>
<feature type="non-terminal residue" evidence="2">
    <location>
        <position position="155"/>
    </location>
</feature>
<protein>
    <submittedName>
        <fullName evidence="2">Uncharacterized protein</fullName>
    </submittedName>
</protein>
<feature type="region of interest" description="Disordered" evidence="1">
    <location>
        <begin position="21"/>
        <end position="58"/>
    </location>
</feature>
<keyword evidence="3" id="KW-1185">Reference proteome</keyword>
<sequence length="155" mass="16670">MSELGDNLVMALPVAQKEEIENKATPDNVMESVGDEKVDHKQEVDGAGDISEQEGASVITGEWEGVSEHEQRIMDYEQQNDPHEQPKCELDNNRGVEQAAGDEVISAQAVGDAKAVHTGTSTGVHNVGPSEATGSVKDEYSHYIVAELEALALKE</sequence>
<gene>
    <name evidence="2" type="ORF">SARC_01586</name>
</gene>
<dbReference type="RefSeq" id="XP_014160166.1">
    <property type="nucleotide sequence ID" value="XM_014304691.1"/>
</dbReference>
<feature type="compositionally biased region" description="Basic and acidic residues" evidence="1">
    <location>
        <begin position="34"/>
        <end position="44"/>
    </location>
</feature>
<dbReference type="AlphaFoldDB" id="A0A0L0GBH6"/>
<evidence type="ECO:0000313" key="2">
    <source>
        <dbReference type="EMBL" id="KNC86264.1"/>
    </source>
</evidence>
<dbReference type="Proteomes" id="UP000054560">
    <property type="component" value="Unassembled WGS sequence"/>
</dbReference>
<organism evidence="2 3">
    <name type="scientific">Sphaeroforma arctica JP610</name>
    <dbReference type="NCBI Taxonomy" id="667725"/>
    <lineage>
        <taxon>Eukaryota</taxon>
        <taxon>Ichthyosporea</taxon>
        <taxon>Ichthyophonida</taxon>
        <taxon>Sphaeroforma</taxon>
    </lineage>
</organism>
<dbReference type="GeneID" id="25902090"/>
<proteinExistence type="predicted"/>
<dbReference type="EMBL" id="KQ241660">
    <property type="protein sequence ID" value="KNC86264.1"/>
    <property type="molecule type" value="Genomic_DNA"/>
</dbReference>
<name>A0A0L0GBH6_9EUKA</name>
<evidence type="ECO:0000313" key="3">
    <source>
        <dbReference type="Proteomes" id="UP000054560"/>
    </source>
</evidence>
<evidence type="ECO:0000256" key="1">
    <source>
        <dbReference type="SAM" id="MobiDB-lite"/>
    </source>
</evidence>